<name>A0A0V1AU61_TRISP</name>
<organism evidence="1 2">
    <name type="scientific">Trichinella spiralis</name>
    <name type="common">Trichina worm</name>
    <dbReference type="NCBI Taxonomy" id="6334"/>
    <lineage>
        <taxon>Eukaryota</taxon>
        <taxon>Metazoa</taxon>
        <taxon>Ecdysozoa</taxon>
        <taxon>Nematoda</taxon>
        <taxon>Enoplea</taxon>
        <taxon>Dorylaimia</taxon>
        <taxon>Trichinellida</taxon>
        <taxon>Trichinellidae</taxon>
        <taxon>Trichinella</taxon>
    </lineage>
</organism>
<proteinExistence type="predicted"/>
<accession>A0A0V1AU61</accession>
<gene>
    <name evidence="1" type="ORF">T01_1799</name>
</gene>
<dbReference type="Proteomes" id="UP000054776">
    <property type="component" value="Unassembled WGS sequence"/>
</dbReference>
<evidence type="ECO:0000313" key="1">
    <source>
        <dbReference type="EMBL" id="KRY28337.1"/>
    </source>
</evidence>
<dbReference type="AlphaFoldDB" id="A0A0V1AU61"/>
<keyword evidence="2" id="KW-1185">Reference proteome</keyword>
<reference evidence="1 2" key="1">
    <citation type="submission" date="2015-01" db="EMBL/GenBank/DDBJ databases">
        <title>Evolution of Trichinella species and genotypes.</title>
        <authorList>
            <person name="Korhonen P.K."/>
            <person name="Edoardo P."/>
            <person name="Giuseppe L.R."/>
            <person name="Gasser R.B."/>
        </authorList>
    </citation>
    <scope>NUCLEOTIDE SEQUENCE [LARGE SCALE GENOMIC DNA]</scope>
    <source>
        <strain evidence="1">ISS3</strain>
    </source>
</reference>
<dbReference type="EMBL" id="JYDH01000208">
    <property type="protein sequence ID" value="KRY28337.1"/>
    <property type="molecule type" value="Genomic_DNA"/>
</dbReference>
<comment type="caution">
    <text evidence="1">The sequence shown here is derived from an EMBL/GenBank/DDBJ whole genome shotgun (WGS) entry which is preliminary data.</text>
</comment>
<evidence type="ECO:0000313" key="2">
    <source>
        <dbReference type="Proteomes" id="UP000054776"/>
    </source>
</evidence>
<dbReference type="InParanoid" id="A0A0V1AU61"/>
<protein>
    <submittedName>
        <fullName evidence="1">Uncharacterized protein</fullName>
    </submittedName>
</protein>
<sequence>MMTKNKLNLPFPATPVTCTFNCLNNLHSDLQRRCYVVWAHNLLSFGQFDLMYAIGVVWILNKRLTVNVGTVIVFLRSSLGDPLTELVPSVKIENQFLDFNIKNLDYLIFEKEILI</sequence>